<feature type="compositionally biased region" description="Low complexity" evidence="1">
    <location>
        <begin position="18"/>
        <end position="28"/>
    </location>
</feature>
<proteinExistence type="predicted"/>
<gene>
    <name evidence="2" type="ORF">CERZMDRAFT_108770</name>
</gene>
<name>A0A6A6FU60_9PEZI</name>
<keyword evidence="3" id="KW-1185">Reference proteome</keyword>
<protein>
    <submittedName>
        <fullName evidence="2">Uncharacterized protein</fullName>
    </submittedName>
</protein>
<dbReference type="Proteomes" id="UP000799539">
    <property type="component" value="Unassembled WGS sequence"/>
</dbReference>
<evidence type="ECO:0000313" key="3">
    <source>
        <dbReference type="Proteomes" id="UP000799539"/>
    </source>
</evidence>
<dbReference type="OrthoDB" id="3919748at2759"/>
<dbReference type="EMBL" id="ML992663">
    <property type="protein sequence ID" value="KAF2216864.1"/>
    <property type="molecule type" value="Genomic_DNA"/>
</dbReference>
<evidence type="ECO:0000256" key="1">
    <source>
        <dbReference type="SAM" id="MobiDB-lite"/>
    </source>
</evidence>
<evidence type="ECO:0000313" key="2">
    <source>
        <dbReference type="EMBL" id="KAF2216864.1"/>
    </source>
</evidence>
<reference evidence="2" key="1">
    <citation type="journal article" date="2020" name="Stud. Mycol.">
        <title>101 Dothideomycetes genomes: a test case for predicting lifestyles and emergence of pathogens.</title>
        <authorList>
            <person name="Haridas S."/>
            <person name="Albert R."/>
            <person name="Binder M."/>
            <person name="Bloem J."/>
            <person name="Labutti K."/>
            <person name="Salamov A."/>
            <person name="Andreopoulos B."/>
            <person name="Baker S."/>
            <person name="Barry K."/>
            <person name="Bills G."/>
            <person name="Bluhm B."/>
            <person name="Cannon C."/>
            <person name="Castanera R."/>
            <person name="Culley D."/>
            <person name="Daum C."/>
            <person name="Ezra D."/>
            <person name="Gonzalez J."/>
            <person name="Henrissat B."/>
            <person name="Kuo A."/>
            <person name="Liang C."/>
            <person name="Lipzen A."/>
            <person name="Lutzoni F."/>
            <person name="Magnuson J."/>
            <person name="Mondo S."/>
            <person name="Nolan M."/>
            <person name="Ohm R."/>
            <person name="Pangilinan J."/>
            <person name="Park H.-J."/>
            <person name="Ramirez L."/>
            <person name="Alfaro M."/>
            <person name="Sun H."/>
            <person name="Tritt A."/>
            <person name="Yoshinaga Y."/>
            <person name="Zwiers L.-H."/>
            <person name="Turgeon B."/>
            <person name="Goodwin S."/>
            <person name="Spatafora J."/>
            <person name="Crous P."/>
            <person name="Grigoriev I."/>
        </authorList>
    </citation>
    <scope>NUCLEOTIDE SEQUENCE</scope>
    <source>
        <strain evidence="2">SCOH1-5</strain>
    </source>
</reference>
<organism evidence="2 3">
    <name type="scientific">Cercospora zeae-maydis SCOH1-5</name>
    <dbReference type="NCBI Taxonomy" id="717836"/>
    <lineage>
        <taxon>Eukaryota</taxon>
        <taxon>Fungi</taxon>
        <taxon>Dikarya</taxon>
        <taxon>Ascomycota</taxon>
        <taxon>Pezizomycotina</taxon>
        <taxon>Dothideomycetes</taxon>
        <taxon>Dothideomycetidae</taxon>
        <taxon>Mycosphaerellales</taxon>
        <taxon>Mycosphaerellaceae</taxon>
        <taxon>Cercospora</taxon>
    </lineage>
</organism>
<accession>A0A6A6FU60</accession>
<feature type="region of interest" description="Disordered" evidence="1">
    <location>
        <begin position="18"/>
        <end position="37"/>
    </location>
</feature>
<sequence length="135" mass="15206">MSQPSLIRRATQALSQQLELGQSSSAAQRNRPNAPTHWNEAHHRQYLLLVWDKTVEIAATSTHYPQSSSAHLHSAHSTILRRFPELAQGNVPLSTDWMEYVLGLALRRPFCTDERVGRWELLASGAGPRGTWGPW</sequence>
<dbReference type="AlphaFoldDB" id="A0A6A6FU60"/>